<reference evidence="1 2" key="1">
    <citation type="submission" date="2012-06" db="EMBL/GenBank/DDBJ databases">
        <title>Draft Genome Sequence of Lactobacillus hominis Strain CRBIP 24.179T, isolated from human intestine.</title>
        <authorList>
            <person name="Cousin S."/>
            <person name="Ma L."/>
            <person name="Bizet C."/>
            <person name="Loux V."/>
            <person name="Bouchier C."/>
            <person name="Clermont D."/>
            <person name="Creno S."/>
        </authorList>
    </citation>
    <scope>NUCLEOTIDE SEQUENCE [LARGE SCALE GENOMIC DNA]</scope>
    <source>
        <strain evidence="2">CRBIP 24.179T</strain>
    </source>
</reference>
<dbReference type="Proteomes" id="UP000009320">
    <property type="component" value="Unassembled WGS sequence"/>
</dbReference>
<dbReference type="EMBL" id="CAKE01000007">
    <property type="protein sequence ID" value="CCI81694.1"/>
    <property type="molecule type" value="Genomic_DNA"/>
</dbReference>
<dbReference type="OrthoDB" id="2303846at2"/>
<organism evidence="1 2">
    <name type="scientific">Lactobacillus hominis DSM 23910 = CRBIP 24.179</name>
    <dbReference type="NCBI Taxonomy" id="1423758"/>
    <lineage>
        <taxon>Bacteria</taxon>
        <taxon>Bacillati</taxon>
        <taxon>Bacillota</taxon>
        <taxon>Bacilli</taxon>
        <taxon>Lactobacillales</taxon>
        <taxon>Lactobacillaceae</taxon>
        <taxon>Lactobacillus</taxon>
    </lineage>
</organism>
<comment type="caution">
    <text evidence="1">The sequence shown here is derived from an EMBL/GenBank/DDBJ whole genome shotgun (WGS) entry which is preliminary data.</text>
</comment>
<proteinExistence type="predicted"/>
<gene>
    <name evidence="1" type="ORF">BN55_09840</name>
</gene>
<dbReference type="PATRIC" id="fig|1423758.3.peg.757"/>
<dbReference type="AlphaFoldDB" id="I7L9U7"/>
<keyword evidence="2" id="KW-1185">Reference proteome</keyword>
<evidence type="ECO:0000313" key="1">
    <source>
        <dbReference type="EMBL" id="CCI81694.1"/>
    </source>
</evidence>
<dbReference type="GeneID" id="82846933"/>
<accession>I7L9U7</accession>
<sequence>MVQDNKYEEILNQLAEGKLEEYKVEAKNAFAFQAALRNYGKRQDITGVAQRGGAIVYKPVKNEN</sequence>
<dbReference type="RefSeq" id="WP_008470549.1">
    <property type="nucleotide sequence ID" value="NZ_AYZP01000017.1"/>
</dbReference>
<name>I7L9U7_9LACO</name>
<dbReference type="STRING" id="1423758.FC41_GL000750"/>
<protein>
    <submittedName>
        <fullName evidence="1">Uncharacterized protein</fullName>
    </submittedName>
</protein>
<evidence type="ECO:0000313" key="2">
    <source>
        <dbReference type="Proteomes" id="UP000009320"/>
    </source>
</evidence>